<protein>
    <submittedName>
        <fullName evidence="5">Acyl-coenzyme A thioesterase 2, mitochondrial-like</fullName>
    </submittedName>
</protein>
<dbReference type="PANTHER" id="PTHR10824:SF17">
    <property type="entry name" value="ACYL-COENZYME A THIOESTERASE 6"/>
    <property type="match status" value="1"/>
</dbReference>
<proteinExistence type="inferred from homology"/>
<dbReference type="InterPro" id="IPR016662">
    <property type="entry name" value="Acyl-CoA_thioEstase_long-chain"/>
</dbReference>
<comment type="similarity">
    <text evidence="1">Belongs to the C/M/P thioester hydrolase family.</text>
</comment>
<organism evidence="5 6">
    <name type="scientific">Hippocampus comes</name>
    <name type="common">Tiger tail seahorse</name>
    <dbReference type="NCBI Taxonomy" id="109280"/>
    <lineage>
        <taxon>Eukaryota</taxon>
        <taxon>Metazoa</taxon>
        <taxon>Chordata</taxon>
        <taxon>Craniata</taxon>
        <taxon>Vertebrata</taxon>
        <taxon>Euteleostomi</taxon>
        <taxon>Actinopterygii</taxon>
        <taxon>Neopterygii</taxon>
        <taxon>Teleostei</taxon>
        <taxon>Neoteleostei</taxon>
        <taxon>Acanthomorphata</taxon>
        <taxon>Syngnathiaria</taxon>
        <taxon>Syngnathiformes</taxon>
        <taxon>Syngnathoidei</taxon>
        <taxon>Syngnathidae</taxon>
        <taxon>Hippocampus</taxon>
    </lineage>
</organism>
<feature type="active site" description="Charge relay system" evidence="2">
    <location>
        <position position="281"/>
    </location>
</feature>
<accession>A0A3Q2ZBG5</accession>
<reference evidence="5" key="1">
    <citation type="submission" date="2025-08" db="UniProtKB">
        <authorList>
            <consortium name="Ensembl"/>
        </authorList>
    </citation>
    <scope>IDENTIFICATION</scope>
</reference>
<dbReference type="GO" id="GO:0006631">
    <property type="term" value="P:fatty acid metabolic process"/>
    <property type="evidence" value="ECO:0007669"/>
    <property type="project" value="TreeGrafter"/>
</dbReference>
<evidence type="ECO:0000259" key="4">
    <source>
        <dbReference type="Pfam" id="PF08840"/>
    </source>
</evidence>
<keyword evidence="6" id="KW-1185">Reference proteome</keyword>
<dbReference type="GO" id="GO:0006637">
    <property type="term" value="P:acyl-CoA metabolic process"/>
    <property type="evidence" value="ECO:0007669"/>
    <property type="project" value="InterPro"/>
</dbReference>
<dbReference type="InterPro" id="IPR029058">
    <property type="entry name" value="AB_hydrolase_fold"/>
</dbReference>
<dbReference type="InterPro" id="IPR006862">
    <property type="entry name" value="Thio_Ohase/aa_AcTrfase"/>
</dbReference>
<dbReference type="Ensembl" id="ENSHCOT00000015881.1">
    <property type="protein sequence ID" value="ENSHCOP00000023498.1"/>
    <property type="gene ID" value="ENSHCOG00000012184.1"/>
</dbReference>
<dbReference type="AlphaFoldDB" id="A0A3Q2ZBG5"/>
<sequence>HRLVPGILRAGCPCGGLDQRLQRKHGSASALPGSRGPLPRDLGLDQDHTRCRRLRLSLLPRARCLFDEPVHVKVAGLGSRQVVTLRAQATDERGVVFRSAAVYRADGDGELDLCRDAALCGSYEGVEPMGLLWSMRPIVPHKYFHWSKALSPHLVRFSVHDGMDVEEKEHGGALAEVINERVLLGEGVVREVVNFGKGNGVLFTPPGEGPFPGVLDLSSFASEKRASLLANKGFVVLNVSVMYDKPAKINYLELDHYQEALVFLQQQPKVGGDGLGVIGRSKAGDIALSLASFVPGVRAVVWINACSGNMGAPLHYRGREVLSPVTLDLTKIIPAADGASIIKFGVTDPNSEENRTSRVPIEKATADFLFLASEDDLNCDCRASMESMAAQLWRAGKENVEMVCYPRAGHLLEPPYGPYCRSGLHGFLRTVVMWGGEPQAHACAEVLAWKKVEEFFRSRLSCGHPKTKAKL</sequence>
<dbReference type="PIRSF" id="PIRSF016521">
    <property type="entry name" value="Acyl-CoA_hydro"/>
    <property type="match status" value="1"/>
</dbReference>
<feature type="active site" description="Charge relay system" evidence="2">
    <location>
        <position position="410"/>
    </location>
</feature>
<evidence type="ECO:0000313" key="6">
    <source>
        <dbReference type="Proteomes" id="UP000264820"/>
    </source>
</evidence>
<name>A0A3Q2ZBG5_HIPCM</name>
<dbReference type="InterPro" id="IPR042490">
    <property type="entry name" value="Thio_Ohase/BAAT_N"/>
</dbReference>
<dbReference type="Gene3D" id="3.40.50.1820">
    <property type="entry name" value="alpha/beta hydrolase"/>
    <property type="match status" value="1"/>
</dbReference>
<dbReference type="STRING" id="109280.ENSHCOP00000023498"/>
<feature type="domain" description="BAAT/Acyl-CoA thioester hydrolase C-terminal" evidence="4">
    <location>
        <begin position="253"/>
        <end position="460"/>
    </location>
</feature>
<dbReference type="Pfam" id="PF04775">
    <property type="entry name" value="Bile_Hydr_Trans"/>
    <property type="match status" value="1"/>
</dbReference>
<dbReference type="GO" id="GO:0047617">
    <property type="term" value="F:fatty acyl-CoA hydrolase activity"/>
    <property type="evidence" value="ECO:0007669"/>
    <property type="project" value="TreeGrafter"/>
</dbReference>
<dbReference type="Pfam" id="PF08840">
    <property type="entry name" value="BAAT_C"/>
    <property type="match status" value="1"/>
</dbReference>
<dbReference type="Gene3D" id="2.60.40.2240">
    <property type="entry name" value="Acyl-CoA thioester hydrolase/BAAT N-terminal domain"/>
    <property type="match status" value="1"/>
</dbReference>
<dbReference type="SUPFAM" id="SSF53474">
    <property type="entry name" value="alpha/beta-Hydrolases"/>
    <property type="match status" value="1"/>
</dbReference>
<evidence type="ECO:0000256" key="2">
    <source>
        <dbReference type="PIRSR" id="PIRSR016521-1"/>
    </source>
</evidence>
<feature type="domain" description="Acyl-CoA thioester hydrolase/bile acid-CoA amino acid N-acetyltransferase" evidence="3">
    <location>
        <begin position="67"/>
        <end position="194"/>
    </location>
</feature>
<dbReference type="GeneTree" id="ENSGT01010000222336"/>
<evidence type="ECO:0000313" key="5">
    <source>
        <dbReference type="Ensembl" id="ENSHCOP00000023498.1"/>
    </source>
</evidence>
<feature type="active site" description="Charge relay system" evidence="2">
    <location>
        <position position="376"/>
    </location>
</feature>
<evidence type="ECO:0000256" key="1">
    <source>
        <dbReference type="ARBA" id="ARBA00006538"/>
    </source>
</evidence>
<evidence type="ECO:0000259" key="3">
    <source>
        <dbReference type="Pfam" id="PF04775"/>
    </source>
</evidence>
<reference evidence="5" key="2">
    <citation type="submission" date="2025-09" db="UniProtKB">
        <authorList>
            <consortium name="Ensembl"/>
        </authorList>
    </citation>
    <scope>IDENTIFICATION</scope>
</reference>
<dbReference type="PANTHER" id="PTHR10824">
    <property type="entry name" value="ACYL-COENZYME A THIOESTERASE-RELATED"/>
    <property type="match status" value="1"/>
</dbReference>
<dbReference type="Proteomes" id="UP000264820">
    <property type="component" value="Unplaced"/>
</dbReference>
<dbReference type="InterPro" id="IPR014940">
    <property type="entry name" value="BAAT_C"/>
</dbReference>